<name>A0ABZ2XN24_9RHOO</name>
<sequence length="56" mass="6031">MSSRRSDELVSMLNSLGFYSEDCVNYTNGEKTVVRDGGDLVGTTIEQLADSPSPGM</sequence>
<dbReference type="Proteomes" id="UP001479520">
    <property type="component" value="Plasmid unnamed1"/>
</dbReference>
<geneLocation type="plasmid" evidence="1 2">
    <name>unnamed1</name>
</geneLocation>
<accession>A0ABZ2XN24</accession>
<gene>
    <name evidence="1" type="ORF">AADV58_17780</name>
</gene>
<evidence type="ECO:0000313" key="2">
    <source>
        <dbReference type="Proteomes" id="UP001479520"/>
    </source>
</evidence>
<reference evidence="1 2" key="1">
    <citation type="submission" date="2024-04" db="EMBL/GenBank/DDBJ databases">
        <title>Dissimilatory iodate-reducing microorganisms contribute to the enrichment of iodine in groundwater.</title>
        <authorList>
            <person name="Jiang Z."/>
        </authorList>
    </citation>
    <scope>NUCLEOTIDE SEQUENCE [LARGE SCALE GENOMIC DNA]</scope>
    <source>
        <strain evidence="1 2">NCP973</strain>
        <plasmid evidence="1 2">unnamed1</plasmid>
    </source>
</reference>
<dbReference type="EMBL" id="CP151407">
    <property type="protein sequence ID" value="WZJ23259.1"/>
    <property type="molecule type" value="Genomic_DNA"/>
</dbReference>
<dbReference type="RefSeq" id="WP_341744598.1">
    <property type="nucleotide sequence ID" value="NZ_CP151407.1"/>
</dbReference>
<organism evidence="1 2">
    <name type="scientific">Azonexus hydrophilus</name>
    <dbReference type="NCBI Taxonomy" id="418702"/>
    <lineage>
        <taxon>Bacteria</taxon>
        <taxon>Pseudomonadati</taxon>
        <taxon>Pseudomonadota</taxon>
        <taxon>Betaproteobacteria</taxon>
        <taxon>Rhodocyclales</taxon>
        <taxon>Azonexaceae</taxon>
        <taxon>Azonexus</taxon>
    </lineage>
</organism>
<protein>
    <submittedName>
        <fullName evidence="1">Uncharacterized protein</fullName>
    </submittedName>
</protein>
<keyword evidence="2" id="KW-1185">Reference proteome</keyword>
<evidence type="ECO:0000313" key="1">
    <source>
        <dbReference type="EMBL" id="WZJ23259.1"/>
    </source>
</evidence>
<keyword evidence="1" id="KW-0614">Plasmid</keyword>
<proteinExistence type="predicted"/>